<protein>
    <submittedName>
        <fullName evidence="1">Uncharacterized protein</fullName>
    </submittedName>
</protein>
<evidence type="ECO:0000313" key="1">
    <source>
        <dbReference type="EMBL" id="MBB4099433.1"/>
    </source>
</evidence>
<dbReference type="RefSeq" id="WP_183998696.1">
    <property type="nucleotide sequence ID" value="NZ_JACIEH010000002.1"/>
</dbReference>
<reference evidence="1 2" key="1">
    <citation type="submission" date="2020-08" db="EMBL/GenBank/DDBJ databases">
        <title>Genomic Encyclopedia of Type Strains, Phase IV (KMG-IV): sequencing the most valuable type-strain genomes for metagenomic binning, comparative biology and taxonomic classification.</title>
        <authorList>
            <person name="Goeker M."/>
        </authorList>
    </citation>
    <scope>NUCLEOTIDE SEQUENCE [LARGE SCALE GENOMIC DNA]</scope>
    <source>
        <strain evidence="1 2">DSM 101806</strain>
    </source>
</reference>
<gene>
    <name evidence="1" type="ORF">GGR46_002997</name>
</gene>
<name>A0A7W6JTS9_9SPHN</name>
<dbReference type="EMBL" id="JACIEH010000002">
    <property type="protein sequence ID" value="MBB4099433.1"/>
    <property type="molecule type" value="Genomic_DNA"/>
</dbReference>
<keyword evidence="2" id="KW-1185">Reference proteome</keyword>
<sequence>MHQDIVATFLALSSRGKIAVLARAIHMETIHVRAAHLDYPGDAVRPYRSSEFIHRLSGSILGLTHNPELGESEATYAALSLVEGIEPRGQHYLDELGEWITDAQSMS</sequence>
<comment type="caution">
    <text evidence="1">The sequence shown here is derived from an EMBL/GenBank/DDBJ whole genome shotgun (WGS) entry which is preliminary data.</text>
</comment>
<organism evidence="1 2">
    <name type="scientific">Sphingomonas kyeonggiensis</name>
    <dbReference type="NCBI Taxonomy" id="1268553"/>
    <lineage>
        <taxon>Bacteria</taxon>
        <taxon>Pseudomonadati</taxon>
        <taxon>Pseudomonadota</taxon>
        <taxon>Alphaproteobacteria</taxon>
        <taxon>Sphingomonadales</taxon>
        <taxon>Sphingomonadaceae</taxon>
        <taxon>Sphingomonas</taxon>
    </lineage>
</organism>
<evidence type="ECO:0000313" key="2">
    <source>
        <dbReference type="Proteomes" id="UP000557392"/>
    </source>
</evidence>
<dbReference type="Proteomes" id="UP000557392">
    <property type="component" value="Unassembled WGS sequence"/>
</dbReference>
<proteinExistence type="predicted"/>
<accession>A0A7W6JTS9</accession>
<dbReference type="AlphaFoldDB" id="A0A7W6JTS9"/>